<dbReference type="SUPFAM" id="SSF52540">
    <property type="entry name" value="P-loop containing nucleoside triphosphate hydrolases"/>
    <property type="match status" value="3"/>
</dbReference>
<evidence type="ECO:0000313" key="10">
    <source>
        <dbReference type="Proteomes" id="UP001597402"/>
    </source>
</evidence>
<feature type="region of interest" description="Disordered" evidence="5">
    <location>
        <begin position="193"/>
        <end position="230"/>
    </location>
</feature>
<dbReference type="SMART" id="SM00240">
    <property type="entry name" value="FHA"/>
    <property type="match status" value="1"/>
</dbReference>
<dbReference type="PANTHER" id="PTHR22683:SF1">
    <property type="entry name" value="TYPE VII SECRETION SYSTEM PROTEIN ESSC"/>
    <property type="match status" value="1"/>
</dbReference>
<keyword evidence="3 4" id="KW-0067">ATP-binding</keyword>
<evidence type="ECO:0000313" key="9">
    <source>
        <dbReference type="EMBL" id="MFD2090409.1"/>
    </source>
</evidence>
<dbReference type="EMBL" id="JBHUHP010000001">
    <property type="protein sequence ID" value="MFD2090409.1"/>
    <property type="molecule type" value="Genomic_DNA"/>
</dbReference>
<protein>
    <submittedName>
        <fullName evidence="9">FtsK/SpoIIIE domain-containing protein</fullName>
    </submittedName>
</protein>
<keyword evidence="6" id="KW-0812">Transmembrane</keyword>
<feature type="binding site" evidence="4">
    <location>
        <begin position="655"/>
        <end position="662"/>
    </location>
    <ligand>
        <name>ATP</name>
        <dbReference type="ChEBI" id="CHEBI:30616"/>
    </ligand>
</feature>
<feature type="transmembrane region" description="Helical" evidence="6">
    <location>
        <begin position="240"/>
        <end position="258"/>
    </location>
</feature>
<evidence type="ECO:0000256" key="5">
    <source>
        <dbReference type="SAM" id="MobiDB-lite"/>
    </source>
</evidence>
<evidence type="ECO:0000259" key="7">
    <source>
        <dbReference type="PROSITE" id="PS50006"/>
    </source>
</evidence>
<dbReference type="Pfam" id="PF16697">
    <property type="entry name" value="Yop-YscD_cpl"/>
    <property type="match status" value="1"/>
</dbReference>
<dbReference type="RefSeq" id="WP_376871250.1">
    <property type="nucleotide sequence ID" value="NZ_JBHUHP010000001.1"/>
</dbReference>
<dbReference type="InterPro" id="IPR027417">
    <property type="entry name" value="P-loop_NTPase"/>
</dbReference>
<name>A0ABW4X7A0_9ACTN</name>
<feature type="domain" description="FHA" evidence="7">
    <location>
        <begin position="113"/>
        <end position="169"/>
    </location>
</feature>
<evidence type="ECO:0000256" key="2">
    <source>
        <dbReference type="ARBA" id="ARBA00022741"/>
    </source>
</evidence>
<accession>A0ABW4X7A0</accession>
<dbReference type="Proteomes" id="UP001597402">
    <property type="component" value="Unassembled WGS sequence"/>
</dbReference>
<evidence type="ECO:0000256" key="3">
    <source>
        <dbReference type="ARBA" id="ARBA00022840"/>
    </source>
</evidence>
<feature type="compositionally biased region" description="Polar residues" evidence="5">
    <location>
        <begin position="1405"/>
        <end position="1421"/>
    </location>
</feature>
<evidence type="ECO:0000256" key="1">
    <source>
        <dbReference type="ARBA" id="ARBA00022553"/>
    </source>
</evidence>
<gene>
    <name evidence="9" type="ORF">ACFSHS_02365</name>
</gene>
<dbReference type="InterPro" id="IPR032030">
    <property type="entry name" value="YscD_cytoplasmic_dom"/>
</dbReference>
<keyword evidence="1" id="KW-0597">Phosphoprotein</keyword>
<dbReference type="InterPro" id="IPR050206">
    <property type="entry name" value="FtsK/SpoIIIE/SftA"/>
</dbReference>
<feature type="region of interest" description="Disordered" evidence="5">
    <location>
        <begin position="1400"/>
        <end position="1431"/>
    </location>
</feature>
<keyword evidence="6" id="KW-1133">Transmembrane helix</keyword>
<feature type="binding site" evidence="4">
    <location>
        <begin position="976"/>
        <end position="983"/>
    </location>
    <ligand>
        <name>ATP</name>
        <dbReference type="ChEBI" id="CHEBI:30616"/>
    </ligand>
</feature>
<keyword evidence="10" id="KW-1185">Reference proteome</keyword>
<feature type="transmembrane region" description="Helical" evidence="6">
    <location>
        <begin position="264"/>
        <end position="281"/>
    </location>
</feature>
<evidence type="ECO:0000256" key="4">
    <source>
        <dbReference type="PROSITE-ProRule" id="PRU00289"/>
    </source>
</evidence>
<organism evidence="9 10">
    <name type="scientific">Blastococcus deserti</name>
    <dbReference type="NCBI Taxonomy" id="2259033"/>
    <lineage>
        <taxon>Bacteria</taxon>
        <taxon>Bacillati</taxon>
        <taxon>Actinomycetota</taxon>
        <taxon>Actinomycetes</taxon>
        <taxon>Geodermatophilales</taxon>
        <taxon>Geodermatophilaceae</taxon>
        <taxon>Blastococcus</taxon>
    </lineage>
</organism>
<dbReference type="PROSITE" id="PS50901">
    <property type="entry name" value="FTSK"/>
    <property type="match status" value="2"/>
</dbReference>
<dbReference type="PROSITE" id="PS50006">
    <property type="entry name" value="FHA_DOMAIN"/>
    <property type="match status" value="1"/>
</dbReference>
<feature type="domain" description="FtsK" evidence="8">
    <location>
        <begin position="637"/>
        <end position="822"/>
    </location>
</feature>
<dbReference type="CDD" id="cd01127">
    <property type="entry name" value="TrwB_TraG_TraD_VirD4"/>
    <property type="match status" value="1"/>
</dbReference>
<dbReference type="Gene3D" id="2.60.200.20">
    <property type="match status" value="1"/>
</dbReference>
<feature type="domain" description="FtsK" evidence="8">
    <location>
        <begin position="959"/>
        <end position="1136"/>
    </location>
</feature>
<dbReference type="Pfam" id="PF01580">
    <property type="entry name" value="FtsK_SpoIIIE"/>
    <property type="match status" value="1"/>
</dbReference>
<evidence type="ECO:0000256" key="6">
    <source>
        <dbReference type="SAM" id="Phobius"/>
    </source>
</evidence>
<keyword evidence="6" id="KW-0472">Membrane</keyword>
<dbReference type="InterPro" id="IPR000253">
    <property type="entry name" value="FHA_dom"/>
</dbReference>
<proteinExistence type="predicted"/>
<reference evidence="10" key="1">
    <citation type="journal article" date="2019" name="Int. J. Syst. Evol. Microbiol.">
        <title>The Global Catalogue of Microorganisms (GCM) 10K type strain sequencing project: providing services to taxonomists for standard genome sequencing and annotation.</title>
        <authorList>
            <consortium name="The Broad Institute Genomics Platform"/>
            <consortium name="The Broad Institute Genome Sequencing Center for Infectious Disease"/>
            <person name="Wu L."/>
            <person name="Ma J."/>
        </authorList>
    </citation>
    <scope>NUCLEOTIDE SEQUENCE [LARGE SCALE GENOMIC DNA]</scope>
    <source>
        <strain evidence="10">JCM 3338</strain>
    </source>
</reference>
<feature type="region of interest" description="Disordered" evidence="5">
    <location>
        <begin position="860"/>
        <end position="947"/>
    </location>
</feature>
<feature type="compositionally biased region" description="Basic and acidic residues" evidence="5">
    <location>
        <begin position="935"/>
        <end position="947"/>
    </location>
</feature>
<dbReference type="PANTHER" id="PTHR22683">
    <property type="entry name" value="SPORULATION PROTEIN RELATED"/>
    <property type="match status" value="1"/>
</dbReference>
<dbReference type="InterPro" id="IPR003593">
    <property type="entry name" value="AAA+_ATPase"/>
</dbReference>
<dbReference type="InterPro" id="IPR002543">
    <property type="entry name" value="FtsK_dom"/>
</dbReference>
<dbReference type="Gene3D" id="3.40.50.300">
    <property type="entry name" value="P-loop containing nucleotide triphosphate hydrolases"/>
    <property type="match status" value="4"/>
</dbReference>
<dbReference type="SMART" id="SM00382">
    <property type="entry name" value="AAA"/>
    <property type="match status" value="3"/>
</dbReference>
<sequence>MSDSSSGDGPGTPATRCWTLCGGTGTLDVEVTAAPRHRLADVLPAIGQVVGRQVDGLWAGSARLPDDLPLTAAALDHGAVLGLGRPAAREHSGRPSSALELHVVGGPDAGRSVPLGRGHHVIGRSGDTAIRLHDPDVSRRHASVRVGEGAVTVADLGSSNGSRLDGIELDARPRSWPVGVVLRAGATAMGLAGPAAPAATTEDGPDGRRRLRPAPRMSPPPVEVEVRFPRPPAPPPRRRLAWVAVALPAVGGAVMAWLLHTPTFLFFALLSPVVALGTWLSERWSGRRSGRREAAAHALAVEAAEIRLAEAVGAHVRATELAHPDLAALATAARRHTSLLWTRRRGDDEALSVRLGTGPGPTRVVRIDGEGTRTRETAAHLPVVVDLRSTGGLAVIGPRERALGVLTSVVAQLCSLHPPGEVDLLLLVTADRLDDWTWARWLPHLEPASVRVVAPRRSPSADAPDDDLHARLVALTAARRAVTAGRPGASGAAPVPGCLVVLADCPLDPRASAALRAGRDVGIVAVAVADSAGEVPVDVDAVLRLSGETGDVGVLSRQGAPDRDTVTVDRLPADLAAALSRDLAPLEPLTGESNLPRRVRLLELATGGLRVDDAERVTGSWTRARDRLLTAVGRTAHGPLELDLCRQGPHALIAGTTGSGKSELLQTLIAGLAMHHPPDRCSFLLVDYKGGAAFAEAAALPHTVGLVTDLDGRTTARALRSLAAELTRREAVLAAHQVADIALLPEAVELARLVIVVDEFAGLSEELPEFVPGLVAIAQRGRSLGVHLVLATQRPSGVVSPEIRANCSLRICLRTTDEAESRDVLGSPQAAHLPLDVPGRAWLRSGSDAPVALQVARVAGPSPLRTTSRPTARRWTWPSTAQPGPDDPPGSPDTDLTRLCRALIRHTGSSGTPRPHRPWRPPLPDRIDPGALDGEGAHADEDRPPLRLGVVDRPDIQAQELLELDLTEGGTWLAVGGARSGRTTVLRRVLGEAVRRFGPEEVHVHVLETGGGGLTAEVAPLPHAGTVVGGEDALRTVRLVDRLSQEVAGRRAVGGTGPAILLLIDGVEAVMTLLDETDPGRGSASLLRLMRDGAAVGLTCVATADRLLPGGRLAAVARRRLVLPLPDRADYAVAGIPARSVPGHRPPGRALLGEDARECQIALPRPPVPAPARAAVRPTPLRIVELPPDPWLPVPVGDPPADRAGALVLPVGPGGDEGRPLTVDLTRTGGLLVTGPPASGRSTALTAFGRHVRALGASVLVVGRPSGVPATDIPDAEWLDPADVAGAAAWADGLGDAIGVVIADDVGAPTEGPALTRATAAAAHGRVVLIAAASAAQLSAHYQGPVAALRRGRAGLLLCPGPGDADLLGIRLPRTPVPHRPGSGWLASGAALHRVQVARRGHPPTGTTQPSAVHSRSSAGPSSWLAYQASS</sequence>
<dbReference type="SUPFAM" id="SSF49879">
    <property type="entry name" value="SMAD/FHA domain"/>
    <property type="match status" value="1"/>
</dbReference>
<evidence type="ECO:0000259" key="8">
    <source>
        <dbReference type="PROSITE" id="PS50901"/>
    </source>
</evidence>
<dbReference type="CDD" id="cd00060">
    <property type="entry name" value="FHA"/>
    <property type="match status" value="1"/>
</dbReference>
<comment type="caution">
    <text evidence="9">The sequence shown here is derived from an EMBL/GenBank/DDBJ whole genome shotgun (WGS) entry which is preliminary data.</text>
</comment>
<keyword evidence="2 4" id="KW-0547">Nucleotide-binding</keyword>
<dbReference type="InterPro" id="IPR008984">
    <property type="entry name" value="SMAD_FHA_dom_sf"/>
</dbReference>